<feature type="domain" description="Ig-like" evidence="1">
    <location>
        <begin position="47"/>
        <end position="129"/>
    </location>
</feature>
<dbReference type="InterPro" id="IPR007110">
    <property type="entry name" value="Ig-like_dom"/>
</dbReference>
<dbReference type="SUPFAM" id="SSF48726">
    <property type="entry name" value="Immunoglobulin"/>
    <property type="match status" value="1"/>
</dbReference>
<dbReference type="InterPro" id="IPR003599">
    <property type="entry name" value="Ig_sub"/>
</dbReference>
<evidence type="ECO:0000259" key="1">
    <source>
        <dbReference type="PROSITE" id="PS50835"/>
    </source>
</evidence>
<reference evidence="2" key="1">
    <citation type="submission" date="2025-08" db="UniProtKB">
        <authorList>
            <consortium name="Ensembl"/>
        </authorList>
    </citation>
    <scope>IDENTIFICATION</scope>
</reference>
<name>A0A8C3XNV4_CHESE</name>
<evidence type="ECO:0000313" key="3">
    <source>
        <dbReference type="Proteomes" id="UP000694403"/>
    </source>
</evidence>
<sequence length="144" mass="15617">MATHYGYPTTNNMATHYGDPTDTLNNMTSEMPSRLTRVTEHDFPPRPALSVDPPSRAVSEGLPLLITCTAPVSAGERRFHFYKDGAKLSRPGSMMLSIPRAGPHNAGEFTCAYEENVSGRRIPSLRSLAVNVTVTGEDAPDSPD</sequence>
<protein>
    <recommendedName>
        <fullName evidence="1">Ig-like domain-containing protein</fullName>
    </recommendedName>
</protein>
<dbReference type="SMART" id="SM00409">
    <property type="entry name" value="IG"/>
    <property type="match status" value="1"/>
</dbReference>
<dbReference type="Gene3D" id="2.60.40.10">
    <property type="entry name" value="Immunoglobulins"/>
    <property type="match status" value="1"/>
</dbReference>
<dbReference type="Proteomes" id="UP000694403">
    <property type="component" value="Unplaced"/>
</dbReference>
<proteinExistence type="predicted"/>
<dbReference type="InterPro" id="IPR013783">
    <property type="entry name" value="Ig-like_fold"/>
</dbReference>
<evidence type="ECO:0000313" key="2">
    <source>
        <dbReference type="Ensembl" id="ENSCSRP00000011775.1"/>
    </source>
</evidence>
<dbReference type="Pfam" id="PF13895">
    <property type="entry name" value="Ig_2"/>
    <property type="match status" value="1"/>
</dbReference>
<dbReference type="Ensembl" id="ENSCSRT00000012223.1">
    <property type="protein sequence ID" value="ENSCSRP00000011775.1"/>
    <property type="gene ID" value="ENSCSRG00000008796.1"/>
</dbReference>
<dbReference type="InterPro" id="IPR036179">
    <property type="entry name" value="Ig-like_dom_sf"/>
</dbReference>
<organism evidence="2 3">
    <name type="scientific">Chelydra serpentina</name>
    <name type="common">Snapping turtle</name>
    <name type="synonym">Testudo serpentina</name>
    <dbReference type="NCBI Taxonomy" id="8475"/>
    <lineage>
        <taxon>Eukaryota</taxon>
        <taxon>Metazoa</taxon>
        <taxon>Chordata</taxon>
        <taxon>Craniata</taxon>
        <taxon>Vertebrata</taxon>
        <taxon>Euteleostomi</taxon>
        <taxon>Archelosauria</taxon>
        <taxon>Testudinata</taxon>
        <taxon>Testudines</taxon>
        <taxon>Cryptodira</taxon>
        <taxon>Durocryptodira</taxon>
        <taxon>Americhelydia</taxon>
        <taxon>Chelydroidea</taxon>
        <taxon>Chelydridae</taxon>
        <taxon>Chelydra</taxon>
    </lineage>
</organism>
<reference evidence="2" key="2">
    <citation type="submission" date="2025-09" db="UniProtKB">
        <authorList>
            <consortium name="Ensembl"/>
        </authorList>
    </citation>
    <scope>IDENTIFICATION</scope>
</reference>
<accession>A0A8C3XNV4</accession>
<keyword evidence="3" id="KW-1185">Reference proteome</keyword>
<dbReference type="PROSITE" id="PS50835">
    <property type="entry name" value="IG_LIKE"/>
    <property type="match status" value="1"/>
</dbReference>
<dbReference type="AlphaFoldDB" id="A0A8C3XNV4"/>